<dbReference type="KEGG" id="dcb:C3Y92_02605"/>
<dbReference type="PROSITE" id="PS51257">
    <property type="entry name" value="PROKAR_LIPOPROTEIN"/>
    <property type="match status" value="1"/>
</dbReference>
<keyword evidence="2" id="KW-0732">Signal</keyword>
<dbReference type="OrthoDB" id="5455671at2"/>
<dbReference type="EMBL" id="CP026538">
    <property type="protein sequence ID" value="QAZ66187.1"/>
    <property type="molecule type" value="Genomic_DNA"/>
</dbReference>
<dbReference type="AlphaFoldDB" id="A0A4P6HGU6"/>
<feature type="region of interest" description="Disordered" evidence="1">
    <location>
        <begin position="289"/>
        <end position="311"/>
    </location>
</feature>
<evidence type="ECO:0000256" key="2">
    <source>
        <dbReference type="SAM" id="SignalP"/>
    </source>
</evidence>
<reference evidence="4 5" key="1">
    <citation type="submission" date="2018-02" db="EMBL/GenBank/DDBJ databases">
        <title>Genome sequence of Desulfovibrio carbinolicus DSM 3852.</title>
        <authorList>
            <person name="Wilbanks E."/>
            <person name="Skennerton C.T."/>
            <person name="Orphan V.J."/>
        </authorList>
    </citation>
    <scope>NUCLEOTIDE SEQUENCE [LARGE SCALE GENOMIC DNA]</scope>
    <source>
        <strain evidence="4 5">DSM 3852</strain>
    </source>
</reference>
<evidence type="ECO:0000313" key="5">
    <source>
        <dbReference type="Proteomes" id="UP000293296"/>
    </source>
</evidence>
<accession>A0A4P6HGU6</accession>
<evidence type="ECO:0000313" key="4">
    <source>
        <dbReference type="EMBL" id="QAZ66187.1"/>
    </source>
</evidence>
<dbReference type="Pfam" id="PF04773">
    <property type="entry name" value="FecR"/>
    <property type="match status" value="1"/>
</dbReference>
<gene>
    <name evidence="4" type="ORF">C3Y92_02605</name>
</gene>
<dbReference type="RefSeq" id="WP_129349234.1">
    <property type="nucleotide sequence ID" value="NZ_CP026538.1"/>
</dbReference>
<protein>
    <recommendedName>
        <fullName evidence="3">FecR protein domain-containing protein</fullName>
    </recommendedName>
</protein>
<feature type="chain" id="PRO_5020408952" description="FecR protein domain-containing protein" evidence="2">
    <location>
        <begin position="27"/>
        <end position="311"/>
    </location>
</feature>
<evidence type="ECO:0000259" key="3">
    <source>
        <dbReference type="Pfam" id="PF04773"/>
    </source>
</evidence>
<feature type="compositionally biased region" description="Low complexity" evidence="1">
    <location>
        <begin position="37"/>
        <end position="95"/>
    </location>
</feature>
<sequence>MTRTRAILPALAVLGCLLLPSALARADDAPAAPAPQTPAAAPTAQTPTAPAAPAPAAAPANTPADAPAAPTSPASADAPAGDAPAAPPAADAGPPKAGELTEAKGQVRAKRGADPERTLVQGNPVYAEDDLATGPEDKGRVTFADGSSLDIGPDSRVLLADFVYDPANLDASKQAIRMAKGMFRYVSGKVVQNDPARLRLESPLAVIGIRGTTLDHKIVTEIKTVKGVKTETVKDELHALRATKQSQVVVDQHGLKTVLTKPDQAVFLRPQLPGSVRALTDQEKAEFATIPPTPAPFDPRPGRGGFVGGGS</sequence>
<dbReference type="InterPro" id="IPR006860">
    <property type="entry name" value="FecR"/>
</dbReference>
<keyword evidence="5" id="KW-1185">Reference proteome</keyword>
<feature type="compositionally biased region" description="Gly residues" evidence="1">
    <location>
        <begin position="302"/>
        <end position="311"/>
    </location>
</feature>
<feature type="signal peptide" evidence="2">
    <location>
        <begin position="1"/>
        <end position="26"/>
    </location>
</feature>
<dbReference type="Proteomes" id="UP000293296">
    <property type="component" value="Chromosome"/>
</dbReference>
<feature type="domain" description="FecR protein" evidence="3">
    <location>
        <begin position="129"/>
        <end position="215"/>
    </location>
</feature>
<evidence type="ECO:0000256" key="1">
    <source>
        <dbReference type="SAM" id="MobiDB-lite"/>
    </source>
</evidence>
<feature type="region of interest" description="Disordered" evidence="1">
    <location>
        <begin position="28"/>
        <end position="138"/>
    </location>
</feature>
<name>A0A4P6HGU6_9BACT</name>
<proteinExistence type="predicted"/>
<organism evidence="4 5">
    <name type="scientific">Solidesulfovibrio carbinolicus</name>
    <dbReference type="NCBI Taxonomy" id="296842"/>
    <lineage>
        <taxon>Bacteria</taxon>
        <taxon>Pseudomonadati</taxon>
        <taxon>Thermodesulfobacteriota</taxon>
        <taxon>Desulfovibrionia</taxon>
        <taxon>Desulfovibrionales</taxon>
        <taxon>Desulfovibrionaceae</taxon>
        <taxon>Solidesulfovibrio</taxon>
    </lineage>
</organism>